<protein>
    <recommendedName>
        <fullName evidence="13">ATP synthase subunit d, mitochondrial</fullName>
    </recommendedName>
</protein>
<reference evidence="12" key="1">
    <citation type="journal article" date="2023" name="Commun. Biol.">
        <title>Genome analysis of Parmales, the sister group of diatoms, reveals the evolutionary specialization of diatoms from phago-mixotrophs to photoautotrophs.</title>
        <authorList>
            <person name="Ban H."/>
            <person name="Sato S."/>
            <person name="Yoshikawa S."/>
            <person name="Yamada K."/>
            <person name="Nakamura Y."/>
            <person name="Ichinomiya M."/>
            <person name="Sato N."/>
            <person name="Blanc-Mathieu R."/>
            <person name="Endo H."/>
            <person name="Kuwata A."/>
            <person name="Ogata H."/>
        </authorList>
    </citation>
    <scope>NUCLEOTIDE SEQUENCE [LARGE SCALE GENOMIC DNA]</scope>
</reference>
<evidence type="ECO:0000313" key="12">
    <source>
        <dbReference type="Proteomes" id="UP001165065"/>
    </source>
</evidence>
<evidence type="ECO:0008006" key="13">
    <source>
        <dbReference type="Google" id="ProtNLM"/>
    </source>
</evidence>
<comment type="subcellular location">
    <subcellularLocation>
        <location evidence="1">Mitochondrion inner membrane</location>
    </subcellularLocation>
</comment>
<keyword evidence="10" id="KW-0175">Coiled coil</keyword>
<evidence type="ECO:0000256" key="3">
    <source>
        <dbReference type="ARBA" id="ARBA00022448"/>
    </source>
</evidence>
<accession>A0A9W7L9X1</accession>
<evidence type="ECO:0000256" key="10">
    <source>
        <dbReference type="SAM" id="Coils"/>
    </source>
</evidence>
<dbReference type="GO" id="GO:0045259">
    <property type="term" value="C:proton-transporting ATP synthase complex"/>
    <property type="evidence" value="ECO:0007669"/>
    <property type="project" value="UniProtKB-KW"/>
</dbReference>
<dbReference type="GO" id="GO:0015078">
    <property type="term" value="F:proton transmembrane transporter activity"/>
    <property type="evidence" value="ECO:0007669"/>
    <property type="project" value="InterPro"/>
</dbReference>
<sequence>MLSTSVRRVANSNVRSFSSVDWSGVTDKLSSDAAKSSVNKYRGLVGQVDVLTSKYVGKEPPAIDFDDYRKKIRAQTTVDGKAASVVDVLEAAYKSFKPPSAQSSTDADVSTASATASDAAKVALADTKKELEALEKKVAMMKSKRVGKDTTVDDIYEAYPDIKKEVSEEIETHQWHKDIA</sequence>
<evidence type="ECO:0000256" key="5">
    <source>
        <dbReference type="ARBA" id="ARBA00022781"/>
    </source>
</evidence>
<evidence type="ECO:0000256" key="6">
    <source>
        <dbReference type="ARBA" id="ARBA00022792"/>
    </source>
</evidence>
<dbReference type="Pfam" id="PF05873">
    <property type="entry name" value="Mt_ATP-synt_D"/>
    <property type="match status" value="1"/>
</dbReference>
<keyword evidence="4" id="KW-0138">CF(0)</keyword>
<dbReference type="PANTHER" id="PTHR12700">
    <property type="entry name" value="ATP SYNTHASE SUBUNIT D, MITOCHONDRIAL"/>
    <property type="match status" value="1"/>
</dbReference>
<keyword evidence="5" id="KW-0375">Hydrogen ion transport</keyword>
<name>A0A9W7L9X1_9STRA</name>
<dbReference type="AlphaFoldDB" id="A0A9W7L9X1"/>
<feature type="coiled-coil region" evidence="10">
    <location>
        <begin position="117"/>
        <end position="144"/>
    </location>
</feature>
<dbReference type="InterPro" id="IPR036228">
    <property type="entry name" value="ATP_synth_F0_dsu_sf_mt"/>
</dbReference>
<evidence type="ECO:0000256" key="7">
    <source>
        <dbReference type="ARBA" id="ARBA00023065"/>
    </source>
</evidence>
<evidence type="ECO:0000256" key="8">
    <source>
        <dbReference type="ARBA" id="ARBA00023128"/>
    </source>
</evidence>
<keyword evidence="7" id="KW-0406">Ion transport</keyword>
<keyword evidence="9" id="KW-0472">Membrane</keyword>
<dbReference type="GO" id="GO:0015986">
    <property type="term" value="P:proton motive force-driven ATP synthesis"/>
    <property type="evidence" value="ECO:0007669"/>
    <property type="project" value="InterPro"/>
</dbReference>
<gene>
    <name evidence="11" type="ORF">TrCOL_g10128</name>
</gene>
<dbReference type="EMBL" id="BRYA01000135">
    <property type="protein sequence ID" value="GMI40782.1"/>
    <property type="molecule type" value="Genomic_DNA"/>
</dbReference>
<keyword evidence="6" id="KW-0999">Mitochondrion inner membrane</keyword>
<dbReference type="InterPro" id="IPR008689">
    <property type="entry name" value="ATP_synth_F0_dsu_mt"/>
</dbReference>
<keyword evidence="12" id="KW-1185">Reference proteome</keyword>
<organism evidence="11 12">
    <name type="scientific">Triparma columacea</name>
    <dbReference type="NCBI Taxonomy" id="722753"/>
    <lineage>
        <taxon>Eukaryota</taxon>
        <taxon>Sar</taxon>
        <taxon>Stramenopiles</taxon>
        <taxon>Ochrophyta</taxon>
        <taxon>Bolidophyceae</taxon>
        <taxon>Parmales</taxon>
        <taxon>Triparmaceae</taxon>
        <taxon>Triparma</taxon>
    </lineage>
</organism>
<dbReference type="Gene3D" id="6.10.280.70">
    <property type="match status" value="1"/>
</dbReference>
<dbReference type="GO" id="GO:0005743">
    <property type="term" value="C:mitochondrial inner membrane"/>
    <property type="evidence" value="ECO:0007669"/>
    <property type="project" value="UniProtKB-SubCell"/>
</dbReference>
<evidence type="ECO:0000256" key="4">
    <source>
        <dbReference type="ARBA" id="ARBA00022547"/>
    </source>
</evidence>
<proteinExistence type="inferred from homology"/>
<evidence type="ECO:0000256" key="9">
    <source>
        <dbReference type="ARBA" id="ARBA00023136"/>
    </source>
</evidence>
<dbReference type="Proteomes" id="UP001165065">
    <property type="component" value="Unassembled WGS sequence"/>
</dbReference>
<dbReference type="SUPFAM" id="SSF161065">
    <property type="entry name" value="ATP synthase D chain-like"/>
    <property type="match status" value="1"/>
</dbReference>
<comment type="caution">
    <text evidence="11">The sequence shown here is derived from an EMBL/GenBank/DDBJ whole genome shotgun (WGS) entry which is preliminary data.</text>
</comment>
<evidence type="ECO:0000256" key="2">
    <source>
        <dbReference type="ARBA" id="ARBA00006842"/>
    </source>
</evidence>
<keyword evidence="8" id="KW-0496">Mitochondrion</keyword>
<evidence type="ECO:0000313" key="11">
    <source>
        <dbReference type="EMBL" id="GMI40782.1"/>
    </source>
</evidence>
<evidence type="ECO:0000256" key="1">
    <source>
        <dbReference type="ARBA" id="ARBA00004273"/>
    </source>
</evidence>
<dbReference type="OrthoDB" id="35799at2759"/>
<keyword evidence="3" id="KW-0813">Transport</keyword>
<comment type="similarity">
    <text evidence="2">Belongs to the ATPase d subunit family.</text>
</comment>